<sequence length="186" mass="20287">MKKVKIKNYPMVNPTPIVLAGADVNGKPNYTTIGAFGVVCTGPIFYISLKDTHFTTIGVRENGYFSVNIPSADMIQKTDYCGSVSGKAIDKSHLFSSFYNESGKAPMISECPMNFLCKVIQTVPMNGFEVFFGEIISTFVNEDCLTGDVPDPLKINPTLAMGLNYYNLGQPAGAVFKEGKKIDNNE</sequence>
<keyword evidence="2" id="KW-0285">Flavoprotein</keyword>
<proteinExistence type="inferred from homology"/>
<dbReference type="InterPro" id="IPR052174">
    <property type="entry name" value="Flavoredoxin"/>
</dbReference>
<dbReference type="PANTHER" id="PTHR43567:SF1">
    <property type="entry name" value="FLAVOREDOXIN"/>
    <property type="match status" value="1"/>
</dbReference>
<dbReference type="Gene3D" id="2.30.110.10">
    <property type="entry name" value="Electron Transport, Fmn-binding Protein, Chain A"/>
    <property type="match status" value="1"/>
</dbReference>
<comment type="caution">
    <text evidence="5">The sequence shown here is derived from an EMBL/GenBank/DDBJ whole genome shotgun (WGS) entry which is preliminary data.</text>
</comment>
<dbReference type="GO" id="GO:0010181">
    <property type="term" value="F:FMN binding"/>
    <property type="evidence" value="ECO:0007669"/>
    <property type="project" value="InterPro"/>
</dbReference>
<comment type="similarity">
    <text evidence="3">Belongs to the flavoredoxin family.</text>
</comment>
<dbReference type="Pfam" id="PF01613">
    <property type="entry name" value="Flavin_Reduct"/>
    <property type="match status" value="1"/>
</dbReference>
<organism evidence="5 6">
    <name type="scientific">Ruminiclostridium cellobioparum subsp. termitidis CT1112</name>
    <dbReference type="NCBI Taxonomy" id="1195236"/>
    <lineage>
        <taxon>Bacteria</taxon>
        <taxon>Bacillati</taxon>
        <taxon>Bacillota</taxon>
        <taxon>Clostridia</taxon>
        <taxon>Eubacteriales</taxon>
        <taxon>Oscillospiraceae</taxon>
        <taxon>Ruminiclostridium</taxon>
    </lineage>
</organism>
<evidence type="ECO:0000256" key="3">
    <source>
        <dbReference type="ARBA" id="ARBA00038054"/>
    </source>
</evidence>
<evidence type="ECO:0000259" key="4">
    <source>
        <dbReference type="SMART" id="SM00903"/>
    </source>
</evidence>
<accession>S0FJC3</accession>
<gene>
    <name evidence="5" type="ORF">CTER_3916</name>
</gene>
<protein>
    <submittedName>
        <fullName evidence="5">Flavin reductase domain-containing protein</fullName>
    </submittedName>
</protein>
<dbReference type="EMBL" id="AORV01000056">
    <property type="protein sequence ID" value="EMS70336.1"/>
    <property type="molecule type" value="Genomic_DNA"/>
</dbReference>
<evidence type="ECO:0000313" key="5">
    <source>
        <dbReference type="EMBL" id="EMS70336.1"/>
    </source>
</evidence>
<feature type="domain" description="Flavin reductase like" evidence="4">
    <location>
        <begin position="11"/>
        <end position="150"/>
    </location>
</feature>
<dbReference type="AlphaFoldDB" id="S0FJC3"/>
<dbReference type="Proteomes" id="UP000014155">
    <property type="component" value="Unassembled WGS sequence"/>
</dbReference>
<dbReference type="eggNOG" id="COG1853">
    <property type="taxonomic scope" value="Bacteria"/>
</dbReference>
<dbReference type="PATRIC" id="fig|1195236.3.peg.4128"/>
<dbReference type="SUPFAM" id="SSF50475">
    <property type="entry name" value="FMN-binding split barrel"/>
    <property type="match status" value="1"/>
</dbReference>
<keyword evidence="6" id="KW-1185">Reference proteome</keyword>
<dbReference type="GO" id="GO:0016646">
    <property type="term" value="F:oxidoreductase activity, acting on the CH-NH group of donors, NAD or NADP as acceptor"/>
    <property type="evidence" value="ECO:0007669"/>
    <property type="project" value="UniProtKB-ARBA"/>
</dbReference>
<evidence type="ECO:0000313" key="6">
    <source>
        <dbReference type="Proteomes" id="UP000014155"/>
    </source>
</evidence>
<dbReference type="InterPro" id="IPR002563">
    <property type="entry name" value="Flavin_Rdtase-like_dom"/>
</dbReference>
<dbReference type="PANTHER" id="PTHR43567">
    <property type="entry name" value="FLAVOREDOXIN-RELATED-RELATED"/>
    <property type="match status" value="1"/>
</dbReference>
<dbReference type="SMART" id="SM00903">
    <property type="entry name" value="Flavin_Reduct"/>
    <property type="match status" value="1"/>
</dbReference>
<name>S0FJC3_RUMCE</name>
<comment type="cofactor">
    <cofactor evidence="1">
        <name>FMN</name>
        <dbReference type="ChEBI" id="CHEBI:58210"/>
    </cofactor>
</comment>
<dbReference type="InterPro" id="IPR012349">
    <property type="entry name" value="Split_barrel_FMN-bd"/>
</dbReference>
<dbReference type="RefSeq" id="WP_004628572.1">
    <property type="nucleotide sequence ID" value="NZ_AORV01000056.1"/>
</dbReference>
<evidence type="ECO:0000256" key="2">
    <source>
        <dbReference type="ARBA" id="ARBA00022630"/>
    </source>
</evidence>
<dbReference type="STRING" id="1195236.CTER_3916"/>
<reference evidence="5 6" key="1">
    <citation type="journal article" date="2013" name="Genome Announc.">
        <title>Draft Genome Sequence of the Cellulolytic, Mesophilic, Anaerobic Bacterium Clostridium termitidis Strain CT1112 (DSM 5398).</title>
        <authorList>
            <person name="Lal S."/>
            <person name="Ramachandran U."/>
            <person name="Zhang X."/>
            <person name="Munir R."/>
            <person name="Sparling R."/>
            <person name="Levin D.B."/>
        </authorList>
    </citation>
    <scope>NUCLEOTIDE SEQUENCE [LARGE SCALE GENOMIC DNA]</scope>
    <source>
        <strain evidence="5 6">CT1112</strain>
    </source>
</reference>
<evidence type="ECO:0000256" key="1">
    <source>
        <dbReference type="ARBA" id="ARBA00001917"/>
    </source>
</evidence>